<proteinExistence type="inferred from homology"/>
<feature type="region of interest" description="Disordered" evidence="11">
    <location>
        <begin position="46"/>
        <end position="66"/>
    </location>
</feature>
<dbReference type="InterPro" id="IPR016169">
    <property type="entry name" value="FAD-bd_PCMH_sub2"/>
</dbReference>
<dbReference type="Proteomes" id="UP000812966">
    <property type="component" value="Unassembled WGS sequence"/>
</dbReference>
<dbReference type="Gene3D" id="3.30.465.10">
    <property type="match status" value="1"/>
</dbReference>
<evidence type="ECO:0000256" key="6">
    <source>
        <dbReference type="ARBA" id="ARBA00022946"/>
    </source>
</evidence>
<evidence type="ECO:0000259" key="12">
    <source>
        <dbReference type="PROSITE" id="PS51387"/>
    </source>
</evidence>
<evidence type="ECO:0000256" key="4">
    <source>
        <dbReference type="ARBA" id="ARBA00022630"/>
    </source>
</evidence>
<accession>A0A8K0NNQ5</accession>
<dbReference type="EMBL" id="JABELV010000049">
    <property type="protein sequence ID" value="KAG7558167.1"/>
    <property type="molecule type" value="Genomic_DNA"/>
</dbReference>
<dbReference type="PANTHER" id="PTHR11748">
    <property type="entry name" value="D-LACTATE DEHYDROGENASE"/>
    <property type="match status" value="1"/>
</dbReference>
<feature type="region of interest" description="Disordered" evidence="11">
    <location>
        <begin position="1"/>
        <end position="32"/>
    </location>
</feature>
<dbReference type="PROSITE" id="PS51387">
    <property type="entry name" value="FAD_PCMH"/>
    <property type="match status" value="1"/>
</dbReference>
<feature type="compositionally biased region" description="Basic and acidic residues" evidence="11">
    <location>
        <begin position="55"/>
        <end position="66"/>
    </location>
</feature>
<dbReference type="InterPro" id="IPR016171">
    <property type="entry name" value="Vanillyl_alc_oxidase_C-sub2"/>
</dbReference>
<evidence type="ECO:0000256" key="7">
    <source>
        <dbReference type="ARBA" id="ARBA00023002"/>
    </source>
</evidence>
<dbReference type="InterPro" id="IPR036318">
    <property type="entry name" value="FAD-bd_PCMH-like_sf"/>
</dbReference>
<evidence type="ECO:0000256" key="8">
    <source>
        <dbReference type="ARBA" id="ARBA00023128"/>
    </source>
</evidence>
<comment type="caution">
    <text evidence="13">The sequence shown here is derived from an EMBL/GenBank/DDBJ whole genome shotgun (WGS) entry which is preliminary data.</text>
</comment>
<evidence type="ECO:0000256" key="10">
    <source>
        <dbReference type="ARBA" id="ARBA00051436"/>
    </source>
</evidence>
<dbReference type="InterPro" id="IPR016166">
    <property type="entry name" value="FAD-bd_PCMH"/>
</dbReference>
<dbReference type="GO" id="GO:0071949">
    <property type="term" value="F:FAD binding"/>
    <property type="evidence" value="ECO:0007669"/>
    <property type="project" value="InterPro"/>
</dbReference>
<comment type="subcellular location">
    <subcellularLocation>
        <location evidence="2">Mitochondrion</location>
    </subcellularLocation>
</comment>
<dbReference type="GO" id="GO:1903457">
    <property type="term" value="P:lactate catabolic process"/>
    <property type="evidence" value="ECO:0007669"/>
    <property type="project" value="TreeGrafter"/>
</dbReference>
<dbReference type="Pfam" id="PF01565">
    <property type="entry name" value="FAD_binding_4"/>
    <property type="match status" value="1"/>
</dbReference>
<dbReference type="PANTHER" id="PTHR11748:SF111">
    <property type="entry name" value="D-LACTATE DEHYDROGENASE, MITOCHONDRIAL-RELATED"/>
    <property type="match status" value="1"/>
</dbReference>
<comment type="cofactor">
    <cofactor evidence="1">
        <name>FAD</name>
        <dbReference type="ChEBI" id="CHEBI:57692"/>
    </cofactor>
</comment>
<dbReference type="Gene3D" id="3.30.70.2740">
    <property type="match status" value="1"/>
</dbReference>
<sequence length="607" mass="64976">MHVPISSVLRRSTQSQLLGRPARSPQQSQSRLLVSQRLPSVQRDLTTTTVRASSRKIDPSHGPIDKLDKAASRSKGLLALSLALVIGSTAAAYTYTTTTFSIPPVNVVYADTDSTAVGHYSDASTSTSELDKYPDAHRYASPSTRLKAIAELRTLFPPNAAGESQLSVNKEELLSHAQAGGTHHHPHTPDVVVYVESTEDVVKCVRWAGEWGVPVVPYSGGTSLEGHITAPYGGLCIDLSRMDKILELNLEDSDMVVQSGVPWEEINSHLASLSHPLFFPLDPGPGATIGGMIGTGCSGTNACRYGTARGEWVLNVTAVLADGEVIKTRQRARKSSAGFDLTKMFVGAEGTLGIITEATIRLAPLLPTTVAIAGFPSVEHAVKAVGEVINSGVPIQCVELCDTLTMKALRDHGGLTLELPNQDSIFFKFQGNPQAMKEAQELTKAIAKKHGGGEMIFAKDEEESKELWSIRKNAHWSMLALVEGGQAYSTDVCVPVSKLPQLCAETQADLKANGIVGPLLGHVGDGNFHCGLIFLPQDFKKVDEAAHRMVDRAIALGGTCTGEHGVGVGKKGYLRRELGDGTVEVMKRLKKAMDPKGILNPGKLYPD</sequence>
<keyword evidence="5" id="KW-0274">FAD</keyword>
<evidence type="ECO:0000313" key="13">
    <source>
        <dbReference type="EMBL" id="KAG7558167.1"/>
    </source>
</evidence>
<dbReference type="InterPro" id="IPR004113">
    <property type="entry name" value="FAD-bd_oxidored_4_C"/>
</dbReference>
<gene>
    <name evidence="13" type="ORF">FFLO_02894</name>
</gene>
<reference evidence="13" key="1">
    <citation type="submission" date="2020-04" db="EMBL/GenBank/DDBJ databases">
        <title>Analysis of mating type loci in Filobasidium floriforme.</title>
        <authorList>
            <person name="Nowrousian M."/>
        </authorList>
    </citation>
    <scope>NUCLEOTIDE SEQUENCE</scope>
    <source>
        <strain evidence="13">CBS 6242</strain>
    </source>
</reference>
<evidence type="ECO:0000256" key="3">
    <source>
        <dbReference type="ARBA" id="ARBA00008000"/>
    </source>
</evidence>
<evidence type="ECO:0000256" key="11">
    <source>
        <dbReference type="SAM" id="MobiDB-lite"/>
    </source>
</evidence>
<dbReference type="FunFam" id="3.30.465.10:FF:000014">
    <property type="entry name" value="D-lactate dehydrogenase (Cytochrome), putative"/>
    <property type="match status" value="1"/>
</dbReference>
<keyword evidence="6" id="KW-0809">Transit peptide</keyword>
<evidence type="ECO:0000313" key="14">
    <source>
        <dbReference type="Proteomes" id="UP000812966"/>
    </source>
</evidence>
<dbReference type="Gene3D" id="1.10.45.10">
    <property type="entry name" value="Vanillyl-alcohol Oxidase, Chain A, domain 4"/>
    <property type="match status" value="1"/>
</dbReference>
<evidence type="ECO:0000256" key="2">
    <source>
        <dbReference type="ARBA" id="ARBA00004173"/>
    </source>
</evidence>
<feature type="domain" description="FAD-binding PCMH-type" evidence="12">
    <location>
        <begin position="185"/>
        <end position="365"/>
    </location>
</feature>
<protein>
    <recommendedName>
        <fullName evidence="9">D-lactate dehydrogenase (cytochrome)</fullName>
        <ecNumber evidence="9">1.1.2.4</ecNumber>
    </recommendedName>
</protein>
<dbReference type="GO" id="GO:0005739">
    <property type="term" value="C:mitochondrion"/>
    <property type="evidence" value="ECO:0007669"/>
    <property type="project" value="UniProtKB-SubCell"/>
</dbReference>
<dbReference type="Pfam" id="PF02913">
    <property type="entry name" value="FAD-oxidase_C"/>
    <property type="match status" value="1"/>
</dbReference>
<dbReference type="FunFam" id="3.30.70.2740:FF:000001">
    <property type="entry name" value="D-lactate dehydrogenase mitochondrial"/>
    <property type="match status" value="1"/>
</dbReference>
<comment type="catalytic activity">
    <reaction evidence="10">
        <text>(R)-lactate + 2 Fe(III)-[cytochrome c] = 2 Fe(II)-[cytochrome c] + pyruvate + 2 H(+)</text>
        <dbReference type="Rhea" id="RHEA:13521"/>
        <dbReference type="Rhea" id="RHEA-COMP:10350"/>
        <dbReference type="Rhea" id="RHEA-COMP:14399"/>
        <dbReference type="ChEBI" id="CHEBI:15361"/>
        <dbReference type="ChEBI" id="CHEBI:15378"/>
        <dbReference type="ChEBI" id="CHEBI:16004"/>
        <dbReference type="ChEBI" id="CHEBI:29033"/>
        <dbReference type="ChEBI" id="CHEBI:29034"/>
        <dbReference type="EC" id="1.1.2.4"/>
    </reaction>
</comment>
<dbReference type="EC" id="1.1.2.4" evidence="9"/>
<feature type="compositionally biased region" description="Low complexity" evidence="11">
    <location>
        <begin position="23"/>
        <end position="32"/>
    </location>
</feature>
<keyword evidence="4" id="KW-0285">Flavoprotein</keyword>
<dbReference type="SUPFAM" id="SSF55103">
    <property type="entry name" value="FAD-linked oxidases, C-terminal domain"/>
    <property type="match status" value="1"/>
</dbReference>
<evidence type="ECO:0000256" key="5">
    <source>
        <dbReference type="ARBA" id="ARBA00022827"/>
    </source>
</evidence>
<organism evidence="13 14">
    <name type="scientific">Filobasidium floriforme</name>
    <dbReference type="NCBI Taxonomy" id="5210"/>
    <lineage>
        <taxon>Eukaryota</taxon>
        <taxon>Fungi</taxon>
        <taxon>Dikarya</taxon>
        <taxon>Basidiomycota</taxon>
        <taxon>Agaricomycotina</taxon>
        <taxon>Tremellomycetes</taxon>
        <taxon>Filobasidiales</taxon>
        <taxon>Filobasidiaceae</taxon>
        <taxon>Filobasidium</taxon>
    </lineage>
</organism>
<comment type="similarity">
    <text evidence="3">Belongs to the FAD-binding oxidoreductase/transferase type 4 family.</text>
</comment>
<dbReference type="FunFam" id="1.10.45.10:FF:000001">
    <property type="entry name" value="D-lactate dehydrogenase mitochondrial"/>
    <property type="match status" value="1"/>
</dbReference>
<keyword evidence="7" id="KW-0560">Oxidoreductase</keyword>
<evidence type="ECO:0000256" key="9">
    <source>
        <dbReference type="ARBA" id="ARBA00038897"/>
    </source>
</evidence>
<name>A0A8K0NNQ5_9TREE</name>
<keyword evidence="14" id="KW-1185">Reference proteome</keyword>
<dbReference type="InterPro" id="IPR006094">
    <property type="entry name" value="Oxid_FAD_bind_N"/>
</dbReference>
<dbReference type="AlphaFoldDB" id="A0A8K0NNQ5"/>
<keyword evidence="8" id="KW-0496">Mitochondrion</keyword>
<dbReference type="InterPro" id="IPR016164">
    <property type="entry name" value="FAD-linked_Oxase-like_C"/>
</dbReference>
<dbReference type="GO" id="GO:0008720">
    <property type="term" value="F:D-lactate dehydrogenase (NAD+) activity"/>
    <property type="evidence" value="ECO:0007669"/>
    <property type="project" value="TreeGrafter"/>
</dbReference>
<dbReference type="GO" id="GO:0004458">
    <property type="term" value="F:D-lactate dehydrogenase (cytochrome) activity"/>
    <property type="evidence" value="ECO:0007669"/>
    <property type="project" value="UniProtKB-EC"/>
</dbReference>
<dbReference type="SUPFAM" id="SSF56176">
    <property type="entry name" value="FAD-binding/transporter-associated domain-like"/>
    <property type="match status" value="1"/>
</dbReference>
<evidence type="ECO:0000256" key="1">
    <source>
        <dbReference type="ARBA" id="ARBA00001974"/>
    </source>
</evidence>